<dbReference type="AlphaFoldDB" id="A0AAN5VQ52"/>
<proteinExistence type="predicted"/>
<dbReference type="Gene3D" id="1.10.3210.10">
    <property type="entry name" value="Hypothetical protein af1432"/>
    <property type="match status" value="1"/>
</dbReference>
<feature type="domain" description="HD/PDEase" evidence="1">
    <location>
        <begin position="41"/>
        <end position="165"/>
    </location>
</feature>
<dbReference type="Pfam" id="PF01966">
    <property type="entry name" value="HD"/>
    <property type="match status" value="1"/>
</dbReference>
<dbReference type="PANTHER" id="PTHR43155:SF2">
    <property type="entry name" value="CYCLIC DI-GMP PHOSPHODIESTERASE PA4108"/>
    <property type="match status" value="1"/>
</dbReference>
<dbReference type="InterPro" id="IPR003607">
    <property type="entry name" value="HD/PDEase_dom"/>
</dbReference>
<dbReference type="RefSeq" id="WP_009899114.1">
    <property type="nucleotide sequence ID" value="NZ_FUQT01000003.1"/>
</dbReference>
<dbReference type="PANTHER" id="PTHR43155">
    <property type="entry name" value="CYCLIC DI-GMP PHOSPHODIESTERASE PA4108-RELATED"/>
    <property type="match status" value="1"/>
</dbReference>
<dbReference type="CDD" id="cd00077">
    <property type="entry name" value="HDc"/>
    <property type="match status" value="1"/>
</dbReference>
<evidence type="ECO:0000313" key="3">
    <source>
        <dbReference type="Proteomes" id="UP000878956"/>
    </source>
</evidence>
<protein>
    <submittedName>
        <fullName evidence="2">HD domain-containing protein</fullName>
    </submittedName>
</protein>
<dbReference type="Proteomes" id="UP000878956">
    <property type="component" value="Unassembled WGS sequence"/>
</dbReference>
<name>A0AAN5VQ52_CLODI</name>
<sequence length="205" mass="24595">MIAENQNISTVNEAILLLKEINYIKNYNIYNKISNLEIFSIHRETFYHLFRCQELAFYFSQMLMLSGDKKITLIEGCLLHDIGKLTLDPKLLYKKDKLSKDEYLYIKKHTEFKSPILSLDINTLIRLHHKKLCLLRYNNLYEILKIILIIDAYDAMNNKRSYKDKLSYEKIKIEIFNNLNIQFDEEYSTKFLLFLDLFNKEKTLL</sequence>
<organism evidence="2 3">
    <name type="scientific">Clostridioides difficile</name>
    <name type="common">Peptoclostridium difficile</name>
    <dbReference type="NCBI Taxonomy" id="1496"/>
    <lineage>
        <taxon>Bacteria</taxon>
        <taxon>Bacillati</taxon>
        <taxon>Bacillota</taxon>
        <taxon>Clostridia</taxon>
        <taxon>Peptostreptococcales</taxon>
        <taxon>Peptostreptococcaceae</taxon>
        <taxon>Clostridioides</taxon>
    </lineage>
</organism>
<dbReference type="EMBL" id="DAEPXK010000090">
    <property type="protein sequence ID" value="HBH1544507.1"/>
    <property type="molecule type" value="Genomic_DNA"/>
</dbReference>
<dbReference type="SMART" id="SM00471">
    <property type="entry name" value="HDc"/>
    <property type="match status" value="1"/>
</dbReference>
<gene>
    <name evidence="2" type="ORF">KRM00_004060</name>
</gene>
<evidence type="ECO:0000313" key="2">
    <source>
        <dbReference type="EMBL" id="HBH1544507.1"/>
    </source>
</evidence>
<evidence type="ECO:0000259" key="1">
    <source>
        <dbReference type="SMART" id="SM00471"/>
    </source>
</evidence>
<dbReference type="SUPFAM" id="SSF109604">
    <property type="entry name" value="HD-domain/PDEase-like"/>
    <property type="match status" value="1"/>
</dbReference>
<reference evidence="2" key="1">
    <citation type="journal article" date="2018" name="Genome Biol.">
        <title>SKESA: strategic k-mer extension for scrupulous assemblies.</title>
        <authorList>
            <person name="Souvorov A."/>
            <person name="Agarwala R."/>
            <person name="Lipman D.J."/>
        </authorList>
    </citation>
    <scope>NUCLEOTIDE SEQUENCE</scope>
    <source>
        <strain evidence="2">HN1000</strain>
    </source>
</reference>
<dbReference type="InterPro" id="IPR006674">
    <property type="entry name" value="HD_domain"/>
</dbReference>
<accession>A0AAN5VQ52</accession>
<reference evidence="2" key="2">
    <citation type="submission" date="2021-06" db="EMBL/GenBank/DDBJ databases">
        <authorList>
            <consortium name="NCBI Pathogen Detection Project"/>
        </authorList>
    </citation>
    <scope>NUCLEOTIDE SEQUENCE</scope>
    <source>
        <strain evidence="2">HN1000</strain>
    </source>
</reference>
<comment type="caution">
    <text evidence="2">The sequence shown here is derived from an EMBL/GenBank/DDBJ whole genome shotgun (WGS) entry which is preliminary data.</text>
</comment>